<sequence length="238" mass="27015">MSEVKTETENKPFVPKTFVQLLDKRGHFTERDYELMANLLAKFGTLPREEQNAAATLRLRELWADYQRNNPNVTQAAFARDNLDGWSQGNFSQYLTGKAVIGNKALEMFCKAFNCQRGDIRHELKDYRLRANEHNDSEFASNASFMDAMANISILEKSQDPNERAVAIDVLKDSLRVLHKTNKAQIERIDELDRMHSNAVESLQEVLGFVGAKAMAMASESIKKIAARYGARMPRRAA</sequence>
<proteinExistence type="predicted"/>
<evidence type="ECO:0000313" key="2">
    <source>
        <dbReference type="Proteomes" id="UP000241986"/>
    </source>
</evidence>
<dbReference type="InterPro" id="IPR010982">
    <property type="entry name" value="Lambda_DNA-bd_dom_sf"/>
</dbReference>
<protein>
    <submittedName>
        <fullName evidence="1">Uncharacterized protein</fullName>
    </submittedName>
</protein>
<accession>A0A2T4MZ96</accession>
<organism evidence="1 2">
    <name type="scientific">Aeromonas veronii</name>
    <dbReference type="NCBI Taxonomy" id="654"/>
    <lineage>
        <taxon>Bacteria</taxon>
        <taxon>Pseudomonadati</taxon>
        <taxon>Pseudomonadota</taxon>
        <taxon>Gammaproteobacteria</taxon>
        <taxon>Aeromonadales</taxon>
        <taxon>Aeromonadaceae</taxon>
        <taxon>Aeromonas</taxon>
    </lineage>
</organism>
<dbReference type="AlphaFoldDB" id="A0A2T4MZ96"/>
<gene>
    <name evidence="1" type="ORF">DAA48_16675</name>
</gene>
<reference evidence="1 2" key="1">
    <citation type="submission" date="2018-03" db="EMBL/GenBank/DDBJ databases">
        <title>Aeromonas veronii whole genome sequencing and analysis.</title>
        <authorList>
            <person name="Xie H."/>
            <person name="Liu T."/>
            <person name="Wang K."/>
        </authorList>
    </citation>
    <scope>NUCLEOTIDE SEQUENCE [LARGE SCALE GENOMIC DNA]</scope>
    <source>
        <strain evidence="1 2">XH.VA.1</strain>
    </source>
</reference>
<dbReference type="CDD" id="cd00093">
    <property type="entry name" value="HTH_XRE"/>
    <property type="match status" value="1"/>
</dbReference>
<dbReference type="RefSeq" id="WP_107684066.1">
    <property type="nucleotide sequence ID" value="NZ_PZKL01000038.1"/>
</dbReference>
<dbReference type="SUPFAM" id="SSF47413">
    <property type="entry name" value="lambda repressor-like DNA-binding domains"/>
    <property type="match status" value="1"/>
</dbReference>
<dbReference type="Proteomes" id="UP000241986">
    <property type="component" value="Unassembled WGS sequence"/>
</dbReference>
<dbReference type="InterPro" id="IPR001387">
    <property type="entry name" value="Cro/C1-type_HTH"/>
</dbReference>
<dbReference type="GO" id="GO:0003677">
    <property type="term" value="F:DNA binding"/>
    <property type="evidence" value="ECO:0007669"/>
    <property type="project" value="InterPro"/>
</dbReference>
<name>A0A2T4MZ96_AERVE</name>
<comment type="caution">
    <text evidence="1">The sequence shown here is derived from an EMBL/GenBank/DDBJ whole genome shotgun (WGS) entry which is preliminary data.</text>
</comment>
<evidence type="ECO:0000313" key="1">
    <source>
        <dbReference type="EMBL" id="PTH79897.1"/>
    </source>
</evidence>
<dbReference type="Gene3D" id="1.10.260.40">
    <property type="entry name" value="lambda repressor-like DNA-binding domains"/>
    <property type="match status" value="1"/>
</dbReference>
<dbReference type="EMBL" id="PZKL01000038">
    <property type="protein sequence ID" value="PTH79897.1"/>
    <property type="molecule type" value="Genomic_DNA"/>
</dbReference>